<dbReference type="STRING" id="349521.HCH_02858"/>
<dbReference type="KEGG" id="hch:HCH_02858"/>
<proteinExistence type="predicted"/>
<accession>Q2SI91</accession>
<name>Q2SI91_HAHCH</name>
<protein>
    <submittedName>
        <fullName evidence="1">Uncharacterized protein</fullName>
    </submittedName>
</protein>
<dbReference type="EMBL" id="CP000155">
    <property type="protein sequence ID" value="ABC29633.1"/>
    <property type="molecule type" value="Genomic_DNA"/>
</dbReference>
<evidence type="ECO:0000313" key="1">
    <source>
        <dbReference type="EMBL" id="ABC29633.1"/>
    </source>
</evidence>
<evidence type="ECO:0000313" key="2">
    <source>
        <dbReference type="Proteomes" id="UP000000238"/>
    </source>
</evidence>
<keyword evidence="2" id="KW-1185">Reference proteome</keyword>
<organism evidence="1 2">
    <name type="scientific">Hahella chejuensis (strain KCTC 2396)</name>
    <dbReference type="NCBI Taxonomy" id="349521"/>
    <lineage>
        <taxon>Bacteria</taxon>
        <taxon>Pseudomonadati</taxon>
        <taxon>Pseudomonadota</taxon>
        <taxon>Gammaproteobacteria</taxon>
        <taxon>Oceanospirillales</taxon>
        <taxon>Hahellaceae</taxon>
        <taxon>Hahella</taxon>
    </lineage>
</organism>
<sequence length="253" mass="27597">MSHAQKAVRACDINWSALRVDIHQAAPCRSSAIASSTWLMPGSSRRLSWSRTSSFSSLSMTCCDSLVLRAFSALSAAALFNGLPVVRESSGFLTEIESSPKGYTDFQVLPSLMTAPAACSAFSSFSKCSWLSNQSHLLYRSAVVAPLVGMLSSNVCIVWLLRRLWVSEAVTFSVGEGFGDETRVEYVHVIDGLQGILLLRLKKVVQLRKLAALGGYQFPLLGVARSVWGFAVDQHAHAPIEHQFFNGLDVNRP</sequence>
<dbReference type="HOGENOM" id="CLU_1097387_0_0_6"/>
<dbReference type="Proteomes" id="UP000000238">
    <property type="component" value="Chromosome"/>
</dbReference>
<reference evidence="1 2" key="1">
    <citation type="journal article" date="2005" name="Nucleic Acids Res.">
        <title>Genomic blueprint of Hahella chejuensis, a marine microbe producing an algicidal agent.</title>
        <authorList>
            <person name="Jeong H."/>
            <person name="Yim J.H."/>
            <person name="Lee C."/>
            <person name="Choi S.-H."/>
            <person name="Park Y.K."/>
            <person name="Yoon S.H."/>
            <person name="Hur C.-G."/>
            <person name="Kang H.-Y."/>
            <person name="Kim D."/>
            <person name="Lee H.H."/>
            <person name="Park K.H."/>
            <person name="Park S.-H."/>
            <person name="Park H.-S."/>
            <person name="Lee H.K."/>
            <person name="Oh T.K."/>
            <person name="Kim J.F."/>
        </authorList>
    </citation>
    <scope>NUCLEOTIDE SEQUENCE [LARGE SCALE GENOMIC DNA]</scope>
    <source>
        <strain evidence="1 2">KCTC 2396</strain>
    </source>
</reference>
<gene>
    <name evidence="1" type="ordered locus">HCH_02858</name>
</gene>
<dbReference type="AlphaFoldDB" id="Q2SI91"/>